<dbReference type="InterPro" id="IPR025235">
    <property type="entry name" value="DUF4178"/>
</dbReference>
<sequence length="527" mass="57529">MTEDQAPAQRRWRAACPNCGAPVEFASSASPSAVCSFCRSTLLREGEVLRKTGESAELFADYSPLQIGTQGRFQNEPFTILGRVQLAYEGGRWNEWHAYFDNSGKSAYLSEDNGRFVLSWPLPLAQPPARAELRLGAQQIVDGQSFRVAALTEASLHAAEGELPQAPRLGEPVFVVELRSSRDEVGSLEFVGPEALPRWSLGRAVDLPALQLAQTREESAATWSGRSLQCPSCGAAIQPELSQSQSITCGQCQAVVELSGDQANAPADLHFHQQAIGTPPPIPLGRTGHLALERGGNKLPWQVVGFMERCSAPDDEGEQYFWREYLLFNKAQGFAFLVDATEGWSLVRVLTGAPDMVMNSARWQGQTFALHERYSAITTHVLGEFYWKVQRDERCDVTDYRGSGGVLSREQSGNEITWSLGRSIDSAEVGAAFRLDKTAQARIQNDPKPLSGNTGDTLKGIAVFIFIALLLIVLMKACSRDECETYEQRFGAQSLEYQQCKANQRRSGYSGGSYSGGGSGFGGGGHK</sequence>
<organism evidence="3 4">
    <name type="scientific">Inhella inkyongensis</name>
    <dbReference type="NCBI Taxonomy" id="392593"/>
    <lineage>
        <taxon>Bacteria</taxon>
        <taxon>Pseudomonadati</taxon>
        <taxon>Pseudomonadota</taxon>
        <taxon>Betaproteobacteria</taxon>
        <taxon>Burkholderiales</taxon>
        <taxon>Sphaerotilaceae</taxon>
        <taxon>Inhella</taxon>
    </lineage>
</organism>
<dbReference type="OrthoDB" id="228033at2"/>
<gene>
    <name evidence="3" type="ORF">HNQ51_000875</name>
</gene>
<name>A0A840S225_9BURK</name>
<feature type="transmembrane region" description="Helical" evidence="1">
    <location>
        <begin position="457"/>
        <end position="475"/>
    </location>
</feature>
<keyword evidence="1" id="KW-1133">Transmembrane helix</keyword>
<keyword evidence="4" id="KW-1185">Reference proteome</keyword>
<keyword evidence="3" id="KW-0687">Ribonucleoprotein</keyword>
<feature type="domain" description="DUF4178" evidence="2">
    <location>
        <begin position="66"/>
        <end position="206"/>
    </location>
</feature>
<accession>A0A840S225</accession>
<dbReference type="Proteomes" id="UP000554837">
    <property type="component" value="Unassembled WGS sequence"/>
</dbReference>
<evidence type="ECO:0000313" key="4">
    <source>
        <dbReference type="Proteomes" id="UP000554837"/>
    </source>
</evidence>
<evidence type="ECO:0000256" key="1">
    <source>
        <dbReference type="SAM" id="Phobius"/>
    </source>
</evidence>
<dbReference type="RefSeq" id="WP_138857373.1">
    <property type="nucleotide sequence ID" value="NZ_CP040709.1"/>
</dbReference>
<dbReference type="EMBL" id="JACHHO010000001">
    <property type="protein sequence ID" value="MBB5203582.1"/>
    <property type="molecule type" value="Genomic_DNA"/>
</dbReference>
<reference evidence="3 4" key="1">
    <citation type="submission" date="2020-08" db="EMBL/GenBank/DDBJ databases">
        <title>Genomic Encyclopedia of Type Strains, Phase IV (KMG-IV): sequencing the most valuable type-strain genomes for metagenomic binning, comparative biology and taxonomic classification.</title>
        <authorList>
            <person name="Goeker M."/>
        </authorList>
    </citation>
    <scope>NUCLEOTIDE SEQUENCE [LARGE SCALE GENOMIC DNA]</scope>
    <source>
        <strain evidence="3 4">DSM 23958</strain>
    </source>
</reference>
<keyword evidence="3" id="KW-0689">Ribosomal protein</keyword>
<protein>
    <submittedName>
        <fullName evidence="3">Ribosomal protein S27AE</fullName>
    </submittedName>
</protein>
<proteinExistence type="predicted"/>
<keyword evidence="1" id="KW-0472">Membrane</keyword>
<dbReference type="Pfam" id="PF13785">
    <property type="entry name" value="DUF4178"/>
    <property type="match status" value="2"/>
</dbReference>
<feature type="domain" description="DUF4178" evidence="2">
    <location>
        <begin position="300"/>
        <end position="425"/>
    </location>
</feature>
<evidence type="ECO:0000259" key="2">
    <source>
        <dbReference type="Pfam" id="PF13785"/>
    </source>
</evidence>
<dbReference type="GO" id="GO:0005840">
    <property type="term" value="C:ribosome"/>
    <property type="evidence" value="ECO:0007669"/>
    <property type="project" value="UniProtKB-KW"/>
</dbReference>
<dbReference type="AlphaFoldDB" id="A0A840S225"/>
<evidence type="ECO:0000313" key="3">
    <source>
        <dbReference type="EMBL" id="MBB5203582.1"/>
    </source>
</evidence>
<comment type="caution">
    <text evidence="3">The sequence shown here is derived from an EMBL/GenBank/DDBJ whole genome shotgun (WGS) entry which is preliminary data.</text>
</comment>
<keyword evidence="1" id="KW-0812">Transmembrane</keyword>